<evidence type="ECO:0000256" key="1">
    <source>
        <dbReference type="SAM" id="Phobius"/>
    </source>
</evidence>
<evidence type="ECO:0008006" key="4">
    <source>
        <dbReference type="Google" id="ProtNLM"/>
    </source>
</evidence>
<feature type="transmembrane region" description="Helical" evidence="1">
    <location>
        <begin position="121"/>
        <end position="146"/>
    </location>
</feature>
<dbReference type="Proteomes" id="UP000629287">
    <property type="component" value="Unassembled WGS sequence"/>
</dbReference>
<keyword evidence="1" id="KW-0472">Membrane</keyword>
<evidence type="ECO:0000313" key="3">
    <source>
        <dbReference type="Proteomes" id="UP000629287"/>
    </source>
</evidence>
<gene>
    <name evidence="2" type="ORF">H4687_008411</name>
</gene>
<feature type="transmembrane region" description="Helical" evidence="1">
    <location>
        <begin position="193"/>
        <end position="211"/>
    </location>
</feature>
<reference evidence="2 3" key="1">
    <citation type="submission" date="2020-10" db="EMBL/GenBank/DDBJ databases">
        <title>Sequencing the genomes of 1000 actinobacteria strains.</title>
        <authorList>
            <person name="Klenk H.-P."/>
        </authorList>
    </citation>
    <scope>NUCLEOTIDE SEQUENCE [LARGE SCALE GENOMIC DNA]</scope>
    <source>
        <strain evidence="2 3">DSM 41803</strain>
    </source>
</reference>
<feature type="transmembrane region" description="Helical" evidence="1">
    <location>
        <begin position="158"/>
        <end position="181"/>
    </location>
</feature>
<feature type="transmembrane region" description="Helical" evidence="1">
    <location>
        <begin position="89"/>
        <end position="109"/>
    </location>
</feature>
<keyword evidence="1" id="KW-0812">Transmembrane</keyword>
<feature type="transmembrane region" description="Helical" evidence="1">
    <location>
        <begin position="21"/>
        <end position="41"/>
    </location>
</feature>
<name>A0A8I0PDW3_9ACTN</name>
<keyword evidence="3" id="KW-1185">Reference proteome</keyword>
<evidence type="ECO:0000313" key="2">
    <source>
        <dbReference type="EMBL" id="MBE1602282.1"/>
    </source>
</evidence>
<dbReference type="RefSeq" id="WP_233443495.1">
    <property type="nucleotide sequence ID" value="NZ_JADBGF010000001.1"/>
</dbReference>
<dbReference type="GeneID" id="86832864"/>
<comment type="caution">
    <text evidence="2">The sequence shown here is derived from an EMBL/GenBank/DDBJ whole genome shotgun (WGS) entry which is preliminary data.</text>
</comment>
<sequence length="228" mass="23333">MRRRLPVVAALVRPTARSLPWTVFAAGWALGLAVAAVPVLFSVDLPAEAVVDLLRTSASCGAVGLAFVLDDPARHTTGVPPVPRPLRQAVRVAVVLPAVAVWWAGVLGVQRAGADAEEWAALPSGAVTVEAGALCALALALAATTVRFSALSVPGPAVAGAVLAVPVTAGLLLPARFALFVPPSAPRWDDAHVLWAGALAAVLALWLACAPEPRRRFGGVRERRGGAG</sequence>
<accession>A0A8I0PDW3</accession>
<keyword evidence="1" id="KW-1133">Transmembrane helix</keyword>
<protein>
    <recommendedName>
        <fullName evidence="4">ABC transporter</fullName>
    </recommendedName>
</protein>
<dbReference type="EMBL" id="JADBGF010000001">
    <property type="protein sequence ID" value="MBE1602282.1"/>
    <property type="molecule type" value="Genomic_DNA"/>
</dbReference>
<proteinExistence type="predicted"/>
<dbReference type="AlphaFoldDB" id="A0A8I0PDW3"/>
<organism evidence="2 3">
    <name type="scientific">Streptomyces stelliscabiei</name>
    <dbReference type="NCBI Taxonomy" id="146820"/>
    <lineage>
        <taxon>Bacteria</taxon>
        <taxon>Bacillati</taxon>
        <taxon>Actinomycetota</taxon>
        <taxon>Actinomycetes</taxon>
        <taxon>Kitasatosporales</taxon>
        <taxon>Streptomycetaceae</taxon>
        <taxon>Streptomyces</taxon>
    </lineage>
</organism>